<organism evidence="2 3">
    <name type="scientific">Pseudocercospora fijiensis (strain CIRAD86)</name>
    <name type="common">Black leaf streak disease fungus</name>
    <name type="synonym">Mycosphaerella fijiensis</name>
    <dbReference type="NCBI Taxonomy" id="383855"/>
    <lineage>
        <taxon>Eukaryota</taxon>
        <taxon>Fungi</taxon>
        <taxon>Dikarya</taxon>
        <taxon>Ascomycota</taxon>
        <taxon>Pezizomycotina</taxon>
        <taxon>Dothideomycetes</taxon>
        <taxon>Dothideomycetidae</taxon>
        <taxon>Mycosphaerellales</taxon>
        <taxon>Mycosphaerellaceae</taxon>
        <taxon>Pseudocercospora</taxon>
    </lineage>
</organism>
<reference evidence="2 3" key="1">
    <citation type="journal article" date="2012" name="PLoS Pathog.">
        <title>Diverse lifestyles and strategies of plant pathogenesis encoded in the genomes of eighteen Dothideomycetes fungi.</title>
        <authorList>
            <person name="Ohm R.A."/>
            <person name="Feau N."/>
            <person name="Henrissat B."/>
            <person name="Schoch C.L."/>
            <person name="Horwitz B.A."/>
            <person name="Barry K.W."/>
            <person name="Condon B.J."/>
            <person name="Copeland A.C."/>
            <person name="Dhillon B."/>
            <person name="Glaser F."/>
            <person name="Hesse C.N."/>
            <person name="Kosti I."/>
            <person name="LaButti K."/>
            <person name="Lindquist E.A."/>
            <person name="Lucas S."/>
            <person name="Salamov A.A."/>
            <person name="Bradshaw R.E."/>
            <person name="Ciuffetti L."/>
            <person name="Hamelin R.C."/>
            <person name="Kema G.H.J."/>
            <person name="Lawrence C."/>
            <person name="Scott J.A."/>
            <person name="Spatafora J.W."/>
            <person name="Turgeon B.G."/>
            <person name="de Wit P.J.G.M."/>
            <person name="Zhong S."/>
            <person name="Goodwin S.B."/>
            <person name="Grigoriev I.V."/>
        </authorList>
    </citation>
    <scope>NUCLEOTIDE SEQUENCE [LARGE SCALE GENOMIC DNA]</scope>
    <source>
        <strain evidence="2 3">CIRAD86</strain>
    </source>
</reference>
<sequence length="514" mass="58115">MIPIHLYATQFFMSTSLNGGRSSYDLHRHVYWLSNRTVTIRLICAAFKMLRPASGPDQLSTLYSRAWNQWYCISSADHLCTREKILQPSMHPEFMPMKHNRPDQRCTGPGRAETRNLSDEANDLPEPDVTSPQTPMVLTTPSQQLIRRRSRSNEIQIDVSKAIRAAPDNPLVQKSLRRARRHQIRRINSGHQIGKCAAEFSCAGISECLVSGRSWEALFHIETTSSPHRIRVEESPATSGFTFTRLHTQSEAGAGGNPLPHSSQHSATPPPLSTTTTTTTTAKMQREAYTPTTTATAANQPSSAAAAAANPFPTQATDSANQKIHYICLIPSAVWNVESAFFTPKGKGEQRYLRRVEGRRTNHVKLRTQAGARRMNIVEDSRAENFIVEKRCDSTRGEHPRLLAGFYKQKSNNAIPVLRACLVYHRTLVAGHTIDLIQVRCFIVFLLGWSLTLIRTDAELREASRAYYRQTVPRRDYVAGHMCMHDLFKSFFRTRTEEMVDCFKRVESSRLYRA</sequence>
<dbReference type="KEGG" id="pfj:MYCFIDRAFT_177501"/>
<dbReference type="RefSeq" id="XP_007929460.1">
    <property type="nucleotide sequence ID" value="XM_007931269.1"/>
</dbReference>
<dbReference type="HOGENOM" id="CLU_530103_0_0_1"/>
<keyword evidence="3" id="KW-1185">Reference proteome</keyword>
<name>M3A7G5_PSEFD</name>
<accession>M3A7G5</accession>
<dbReference type="GeneID" id="19333762"/>
<proteinExistence type="predicted"/>
<evidence type="ECO:0000256" key="1">
    <source>
        <dbReference type="SAM" id="MobiDB-lite"/>
    </source>
</evidence>
<protein>
    <submittedName>
        <fullName evidence="2">Uncharacterized protein</fullName>
    </submittedName>
</protein>
<dbReference type="AlphaFoldDB" id="M3A7G5"/>
<evidence type="ECO:0000313" key="3">
    <source>
        <dbReference type="Proteomes" id="UP000016932"/>
    </source>
</evidence>
<feature type="region of interest" description="Disordered" evidence="1">
    <location>
        <begin position="92"/>
        <end position="135"/>
    </location>
</feature>
<gene>
    <name evidence="2" type="ORF">MYCFIDRAFT_177501</name>
</gene>
<evidence type="ECO:0000313" key="2">
    <source>
        <dbReference type="EMBL" id="EME80561.1"/>
    </source>
</evidence>
<dbReference type="Proteomes" id="UP000016932">
    <property type="component" value="Unassembled WGS sequence"/>
</dbReference>
<dbReference type="EMBL" id="KB446561">
    <property type="protein sequence ID" value="EME80561.1"/>
    <property type="molecule type" value="Genomic_DNA"/>
</dbReference>
<feature type="region of interest" description="Disordered" evidence="1">
    <location>
        <begin position="250"/>
        <end position="281"/>
    </location>
</feature>
<dbReference type="VEuPathDB" id="FungiDB:MYCFIDRAFT_177501"/>